<comment type="caution">
    <text evidence="7">The sequence shown here is derived from an EMBL/GenBank/DDBJ whole genome shotgun (WGS) entry which is preliminary data.</text>
</comment>
<dbReference type="EMBL" id="CAJVCH010198606">
    <property type="protein sequence ID" value="CAG7730703.1"/>
    <property type="molecule type" value="Genomic_DNA"/>
</dbReference>
<evidence type="ECO:0000256" key="1">
    <source>
        <dbReference type="ARBA" id="ARBA00004123"/>
    </source>
</evidence>
<dbReference type="Proteomes" id="UP000708208">
    <property type="component" value="Unassembled WGS sequence"/>
</dbReference>
<accession>A0A8J2K060</accession>
<evidence type="ECO:0000256" key="5">
    <source>
        <dbReference type="ARBA" id="ARBA00023242"/>
    </source>
</evidence>
<dbReference type="InterPro" id="IPR052035">
    <property type="entry name" value="ZnF_BED_domain_contain"/>
</dbReference>
<proteinExistence type="predicted"/>
<feature type="region of interest" description="Disordered" evidence="6">
    <location>
        <begin position="171"/>
        <end position="192"/>
    </location>
</feature>
<evidence type="ECO:0000256" key="6">
    <source>
        <dbReference type="SAM" id="MobiDB-lite"/>
    </source>
</evidence>
<dbReference type="PANTHER" id="PTHR46481:SF10">
    <property type="entry name" value="ZINC FINGER BED DOMAIN-CONTAINING PROTEIN 39"/>
    <property type="match status" value="1"/>
</dbReference>
<reference evidence="7" key="1">
    <citation type="submission" date="2021-06" db="EMBL/GenBank/DDBJ databases">
        <authorList>
            <person name="Hodson N. C."/>
            <person name="Mongue J. A."/>
            <person name="Jaron S. K."/>
        </authorList>
    </citation>
    <scope>NUCLEOTIDE SEQUENCE</scope>
</reference>
<evidence type="ECO:0000256" key="4">
    <source>
        <dbReference type="ARBA" id="ARBA00022833"/>
    </source>
</evidence>
<keyword evidence="5" id="KW-0539">Nucleus</keyword>
<evidence type="ECO:0000256" key="2">
    <source>
        <dbReference type="ARBA" id="ARBA00022723"/>
    </source>
</evidence>
<dbReference type="OrthoDB" id="7440960at2759"/>
<comment type="subcellular location">
    <subcellularLocation>
        <location evidence="1">Nucleus</location>
    </subcellularLocation>
</comment>
<evidence type="ECO:0000313" key="7">
    <source>
        <dbReference type="EMBL" id="CAG7730703.1"/>
    </source>
</evidence>
<keyword evidence="2" id="KW-0479">Metal-binding</keyword>
<dbReference type="AlphaFoldDB" id="A0A8J2K060"/>
<protein>
    <submittedName>
        <fullName evidence="7">Uncharacterized protein</fullName>
    </submittedName>
</protein>
<organism evidence="7 8">
    <name type="scientific">Allacma fusca</name>
    <dbReference type="NCBI Taxonomy" id="39272"/>
    <lineage>
        <taxon>Eukaryota</taxon>
        <taxon>Metazoa</taxon>
        <taxon>Ecdysozoa</taxon>
        <taxon>Arthropoda</taxon>
        <taxon>Hexapoda</taxon>
        <taxon>Collembola</taxon>
        <taxon>Symphypleona</taxon>
        <taxon>Sminthuridae</taxon>
        <taxon>Allacma</taxon>
    </lineage>
</organism>
<sequence length="192" mass="21893">MSDNSTTVVNRNPQSSHLVNEIMDLEPEKSSSLSSKVYEHFDCNENTKRNYFKRDESNSTGNLMKHIKRKHKSIYIGGSDTQNTNQKSITQYLKPKGFSKDELEARLLNFVIMTNQPFAIVESPAVLDFALYGRELNSLFNADTLKRKIVRLYHEERDALIKTLQKLHPDEIGAKDSNAEEDASDDNGSYST</sequence>
<dbReference type="GO" id="GO:0008270">
    <property type="term" value="F:zinc ion binding"/>
    <property type="evidence" value="ECO:0007669"/>
    <property type="project" value="UniProtKB-KW"/>
</dbReference>
<evidence type="ECO:0000313" key="8">
    <source>
        <dbReference type="Proteomes" id="UP000708208"/>
    </source>
</evidence>
<keyword evidence="8" id="KW-1185">Reference proteome</keyword>
<name>A0A8J2K060_9HEXA</name>
<gene>
    <name evidence="7" type="ORF">AFUS01_LOCUS19326</name>
</gene>
<dbReference type="GO" id="GO:0005634">
    <property type="term" value="C:nucleus"/>
    <property type="evidence" value="ECO:0007669"/>
    <property type="project" value="UniProtKB-SubCell"/>
</dbReference>
<keyword evidence="3" id="KW-0863">Zinc-finger</keyword>
<evidence type="ECO:0000256" key="3">
    <source>
        <dbReference type="ARBA" id="ARBA00022771"/>
    </source>
</evidence>
<dbReference type="PANTHER" id="PTHR46481">
    <property type="entry name" value="ZINC FINGER BED DOMAIN-CONTAINING PROTEIN 4"/>
    <property type="match status" value="1"/>
</dbReference>
<keyword evidence="4" id="KW-0862">Zinc</keyword>